<evidence type="ECO:0000256" key="4">
    <source>
        <dbReference type="ARBA" id="ARBA00022857"/>
    </source>
</evidence>
<evidence type="ECO:0000256" key="1">
    <source>
        <dbReference type="ARBA" id="ARBA00011738"/>
    </source>
</evidence>
<organism evidence="8 9">
    <name type="scientific">Pullulanibacillus camelliae</name>
    <dbReference type="NCBI Taxonomy" id="1707096"/>
    <lineage>
        <taxon>Bacteria</taxon>
        <taxon>Bacillati</taxon>
        <taxon>Bacillota</taxon>
        <taxon>Bacilli</taxon>
        <taxon>Bacillales</taxon>
        <taxon>Sporolactobacillaceae</taxon>
        <taxon>Pullulanibacillus</taxon>
    </lineage>
</organism>
<dbReference type="RefSeq" id="WP_188687794.1">
    <property type="nucleotide sequence ID" value="NZ_BMIR01000001.1"/>
</dbReference>
<feature type="binding site" evidence="6">
    <location>
        <position position="19"/>
    </location>
    <ligand>
        <name>FAD</name>
        <dbReference type="ChEBI" id="CHEBI:57692"/>
    </ligand>
</feature>
<evidence type="ECO:0000313" key="8">
    <source>
        <dbReference type="EMBL" id="GGE26515.1"/>
    </source>
</evidence>
<dbReference type="InterPro" id="IPR023753">
    <property type="entry name" value="FAD/NAD-binding_dom"/>
</dbReference>
<dbReference type="Pfam" id="PF07992">
    <property type="entry name" value="Pyr_redox_2"/>
    <property type="match status" value="1"/>
</dbReference>
<reference evidence="8" key="2">
    <citation type="submission" date="2020-09" db="EMBL/GenBank/DDBJ databases">
        <authorList>
            <person name="Sun Q."/>
            <person name="Zhou Y."/>
        </authorList>
    </citation>
    <scope>NUCLEOTIDE SEQUENCE</scope>
    <source>
        <strain evidence="8">CGMCC 1.15371</strain>
    </source>
</reference>
<evidence type="ECO:0000313" key="9">
    <source>
        <dbReference type="Proteomes" id="UP000628775"/>
    </source>
</evidence>
<feature type="binding site" evidence="6">
    <location>
        <position position="328"/>
    </location>
    <ligand>
        <name>FAD</name>
        <dbReference type="ChEBI" id="CHEBI:57692"/>
    </ligand>
</feature>
<dbReference type="GO" id="GO:0050661">
    <property type="term" value="F:NADP binding"/>
    <property type="evidence" value="ECO:0007669"/>
    <property type="project" value="UniProtKB-UniRule"/>
</dbReference>
<comment type="similarity">
    <text evidence="6">Belongs to the ferredoxin--NADP reductase type 2 family.</text>
</comment>
<evidence type="ECO:0000256" key="3">
    <source>
        <dbReference type="ARBA" id="ARBA00022827"/>
    </source>
</evidence>
<evidence type="ECO:0000259" key="7">
    <source>
        <dbReference type="Pfam" id="PF07992"/>
    </source>
</evidence>
<dbReference type="InterPro" id="IPR050097">
    <property type="entry name" value="Ferredoxin-NADP_redctase_2"/>
</dbReference>
<accession>A0A8J2VHN9</accession>
<keyword evidence="3 6" id="KW-0274">FAD</keyword>
<dbReference type="Gene3D" id="3.50.50.60">
    <property type="entry name" value="FAD/NAD(P)-binding domain"/>
    <property type="match status" value="2"/>
</dbReference>
<evidence type="ECO:0000256" key="2">
    <source>
        <dbReference type="ARBA" id="ARBA00022630"/>
    </source>
</evidence>
<feature type="binding site" evidence="6">
    <location>
        <position position="38"/>
    </location>
    <ligand>
        <name>FAD</name>
        <dbReference type="ChEBI" id="CHEBI:57692"/>
    </ligand>
</feature>
<dbReference type="PRINTS" id="PR00469">
    <property type="entry name" value="PNDRDTASEII"/>
</dbReference>
<feature type="binding site" evidence="6">
    <location>
        <position position="51"/>
    </location>
    <ligand>
        <name>FAD</name>
        <dbReference type="ChEBI" id="CHEBI:57692"/>
    </ligand>
</feature>
<comment type="caution">
    <text evidence="8">The sequence shown here is derived from an EMBL/GenBank/DDBJ whole genome shotgun (WGS) entry which is preliminary data.</text>
</comment>
<reference evidence="8" key="1">
    <citation type="journal article" date="2014" name="Int. J. Syst. Evol. Microbiol.">
        <title>Complete genome sequence of Corynebacterium casei LMG S-19264T (=DSM 44701T), isolated from a smear-ripened cheese.</title>
        <authorList>
            <consortium name="US DOE Joint Genome Institute (JGI-PGF)"/>
            <person name="Walter F."/>
            <person name="Albersmeier A."/>
            <person name="Kalinowski J."/>
            <person name="Ruckert C."/>
        </authorList>
    </citation>
    <scope>NUCLEOTIDE SEQUENCE</scope>
    <source>
        <strain evidence="8">CGMCC 1.15371</strain>
    </source>
</reference>
<dbReference type="HAMAP" id="MF_01685">
    <property type="entry name" value="FENR2"/>
    <property type="match status" value="1"/>
</dbReference>
<feature type="binding site" evidence="6">
    <location>
        <position position="91"/>
    </location>
    <ligand>
        <name>FAD</name>
        <dbReference type="ChEBI" id="CHEBI:57692"/>
    </ligand>
</feature>
<evidence type="ECO:0000256" key="5">
    <source>
        <dbReference type="ARBA" id="ARBA00023002"/>
    </source>
</evidence>
<dbReference type="InterPro" id="IPR036188">
    <property type="entry name" value="FAD/NAD-bd_sf"/>
</dbReference>
<comment type="cofactor">
    <cofactor evidence="6">
        <name>FAD</name>
        <dbReference type="ChEBI" id="CHEBI:57692"/>
    </cofactor>
    <text evidence="6">Binds 1 FAD per subunit.</text>
</comment>
<dbReference type="EC" id="1.18.1.2" evidence="6"/>
<dbReference type="PRINTS" id="PR00368">
    <property type="entry name" value="FADPNR"/>
</dbReference>
<keyword evidence="5 6" id="KW-0560">Oxidoreductase</keyword>
<name>A0A8J2VHN9_9BACL</name>
<dbReference type="EMBL" id="BMIR01000001">
    <property type="protein sequence ID" value="GGE26515.1"/>
    <property type="molecule type" value="Genomic_DNA"/>
</dbReference>
<dbReference type="InterPro" id="IPR022890">
    <property type="entry name" value="Fd--NADP_Rdtase_type_2"/>
</dbReference>
<feature type="domain" description="FAD/NAD(P)-binding" evidence="7">
    <location>
        <begin position="9"/>
        <end position="305"/>
    </location>
</feature>
<dbReference type="PANTHER" id="PTHR48105">
    <property type="entry name" value="THIOREDOXIN REDUCTASE 1-RELATED-RELATED"/>
    <property type="match status" value="1"/>
</dbReference>
<keyword evidence="2 6" id="KW-0285">Flavoprotein</keyword>
<comment type="catalytic activity">
    <reaction evidence="6">
        <text>2 reduced [2Fe-2S]-[ferredoxin] + NADP(+) + H(+) = 2 oxidized [2Fe-2S]-[ferredoxin] + NADPH</text>
        <dbReference type="Rhea" id="RHEA:20125"/>
        <dbReference type="Rhea" id="RHEA-COMP:10000"/>
        <dbReference type="Rhea" id="RHEA-COMP:10001"/>
        <dbReference type="ChEBI" id="CHEBI:15378"/>
        <dbReference type="ChEBI" id="CHEBI:33737"/>
        <dbReference type="ChEBI" id="CHEBI:33738"/>
        <dbReference type="ChEBI" id="CHEBI:57783"/>
        <dbReference type="ChEBI" id="CHEBI:58349"/>
        <dbReference type="EC" id="1.18.1.2"/>
    </reaction>
</comment>
<dbReference type="SUPFAM" id="SSF51905">
    <property type="entry name" value="FAD/NAD(P)-binding domain"/>
    <property type="match status" value="1"/>
</dbReference>
<dbReference type="GO" id="GO:0004324">
    <property type="term" value="F:ferredoxin-NADP+ reductase activity"/>
    <property type="evidence" value="ECO:0007669"/>
    <property type="project" value="UniProtKB-UniRule"/>
</dbReference>
<gene>
    <name evidence="8" type="primary">ycgT</name>
    <name evidence="8" type="ORF">GCM10011391_01030</name>
</gene>
<feature type="binding site" evidence="6">
    <location>
        <position position="46"/>
    </location>
    <ligand>
        <name>FAD</name>
        <dbReference type="ChEBI" id="CHEBI:57692"/>
    </ligand>
</feature>
<sequence>MGEEKDVLYDVTVVGGGPTGLYAAFYSQLRGLKTKIIESRNVFGGQVSAFYPHKKIYDIGGFPNVTGERLTELMVEQAEHKDLTKLSNTFVEAIHKNDEGKFTLTTTDGVQHQTRTVILAVGRGTYEVVGLDLQETGDYAEKTLHYDINHIKQFTDKKIMVYSNQRAGLDWALTLENIASEVILVNKKARFLHVSDEDLERLAESSVHVKTASTIEALHGSDGVLQEVILKSEADGETSIPIDHLLVYNGVQMIAPPLEPWGIETVKNQIAVDGKMLTNIKGIFAAGDVVQYLGKTNLVATGFTEAIAAVNSAALYLNPKAPAQVYSTVLYR</sequence>
<keyword evidence="9" id="KW-1185">Reference proteome</keyword>
<evidence type="ECO:0000256" key="6">
    <source>
        <dbReference type="HAMAP-Rule" id="MF_01685"/>
    </source>
</evidence>
<dbReference type="Proteomes" id="UP000628775">
    <property type="component" value="Unassembled WGS sequence"/>
</dbReference>
<feature type="binding site" evidence="6">
    <location>
        <position position="288"/>
    </location>
    <ligand>
        <name>FAD</name>
        <dbReference type="ChEBI" id="CHEBI:57692"/>
    </ligand>
</feature>
<keyword evidence="4 6" id="KW-0521">NADP</keyword>
<protein>
    <recommendedName>
        <fullName evidence="6">Ferredoxin--NADP reductase</fullName>
        <shortName evidence="6">FNR</shortName>
        <shortName evidence="6">Fd-NADP(+) reductase</shortName>
        <ecNumber evidence="6">1.18.1.2</ecNumber>
    </recommendedName>
</protein>
<dbReference type="GO" id="GO:0050660">
    <property type="term" value="F:flavin adenine dinucleotide binding"/>
    <property type="evidence" value="ECO:0007669"/>
    <property type="project" value="UniProtKB-UniRule"/>
</dbReference>
<proteinExistence type="inferred from homology"/>
<comment type="caution">
    <text evidence="6">Lacks conserved residue(s) required for the propagation of feature annotation.</text>
</comment>
<comment type="subunit">
    <text evidence="1 6">Homodimer.</text>
</comment>
<dbReference type="AlphaFoldDB" id="A0A8J2VHN9"/>